<dbReference type="EMBL" id="CP034547">
    <property type="protein sequence ID" value="AZQ56523.1"/>
    <property type="molecule type" value="Genomic_DNA"/>
</dbReference>
<reference evidence="2 3" key="1">
    <citation type="submission" date="2018-12" db="EMBL/GenBank/DDBJ databases">
        <title>Cadmium resistance mechanism in endophytic bacteria Burkholderia cenocepacia YG-3.</title>
        <authorList>
            <person name="Zhang X."/>
            <person name="Wang X."/>
            <person name="Zhu Y."/>
        </authorList>
    </citation>
    <scope>NUCLEOTIDE SEQUENCE [LARGE SCALE GENOMIC DNA]</scope>
    <source>
        <strain evidence="2 3">YG-3</strain>
    </source>
</reference>
<protein>
    <recommendedName>
        <fullName evidence="4">Lipoprotein</fullName>
    </recommendedName>
</protein>
<feature type="chain" id="PRO_5018655667" description="Lipoprotein" evidence="1">
    <location>
        <begin position="34"/>
        <end position="164"/>
    </location>
</feature>
<evidence type="ECO:0008006" key="4">
    <source>
        <dbReference type="Google" id="ProtNLM"/>
    </source>
</evidence>
<evidence type="ECO:0000313" key="2">
    <source>
        <dbReference type="EMBL" id="AZQ56523.1"/>
    </source>
</evidence>
<dbReference type="AlphaFoldDB" id="A0A3Q9FEE8"/>
<accession>A0A3Q9FEE8</accession>
<keyword evidence="1" id="KW-0732">Signal</keyword>
<name>A0A3Q9FEE8_9BURK</name>
<gene>
    <name evidence="2" type="ORF">D5R55_28295</name>
</gene>
<evidence type="ECO:0000256" key="1">
    <source>
        <dbReference type="SAM" id="SignalP"/>
    </source>
</evidence>
<proteinExistence type="predicted"/>
<organism evidence="2 3">
    <name type="scientific">Burkholderia cenocepacia</name>
    <dbReference type="NCBI Taxonomy" id="95486"/>
    <lineage>
        <taxon>Bacteria</taxon>
        <taxon>Pseudomonadati</taxon>
        <taxon>Pseudomonadota</taxon>
        <taxon>Betaproteobacteria</taxon>
        <taxon>Burkholderiales</taxon>
        <taxon>Burkholderiaceae</taxon>
        <taxon>Burkholderia</taxon>
        <taxon>Burkholderia cepacia complex</taxon>
    </lineage>
</organism>
<sequence length="164" mass="17915">MIRQSLDVSNRAGRARVLRVLVWLACAPIAAGAQPIPADAEPECHSVHVGRTMTLSGRYMLDYGSESSGQDVWFVEDDTSARRLPDPSRRAGVIRFMNQRDALRWLRLPAAQPDGTCGFDGRATLVIRDLDTVCPGLEEPDHAQLVKVVKASVPARHACDATTP</sequence>
<dbReference type="Proteomes" id="UP000277191">
    <property type="component" value="Chromosome 3"/>
</dbReference>
<feature type="signal peptide" evidence="1">
    <location>
        <begin position="1"/>
        <end position="33"/>
    </location>
</feature>
<evidence type="ECO:0000313" key="3">
    <source>
        <dbReference type="Proteomes" id="UP000277191"/>
    </source>
</evidence>